<dbReference type="Gene3D" id="3.10.620.30">
    <property type="match status" value="1"/>
</dbReference>
<organism evidence="4 5">
    <name type="scientific">Ginsengibacter hankyongi</name>
    <dbReference type="NCBI Taxonomy" id="2607284"/>
    <lineage>
        <taxon>Bacteria</taxon>
        <taxon>Pseudomonadati</taxon>
        <taxon>Bacteroidota</taxon>
        <taxon>Chitinophagia</taxon>
        <taxon>Chitinophagales</taxon>
        <taxon>Chitinophagaceae</taxon>
        <taxon>Ginsengibacter</taxon>
    </lineage>
</organism>
<evidence type="ECO:0000256" key="2">
    <source>
        <dbReference type="SAM" id="SignalP"/>
    </source>
</evidence>
<comment type="caution">
    <text evidence="4">The sequence shown here is derived from an EMBL/GenBank/DDBJ whole genome shotgun (WGS) entry which is preliminary data.</text>
</comment>
<keyword evidence="1" id="KW-0175">Coiled coil</keyword>
<proteinExistence type="predicted"/>
<gene>
    <name evidence="4" type="ORF">FW778_11745</name>
</gene>
<dbReference type="Pfam" id="PF01841">
    <property type="entry name" value="Transglut_core"/>
    <property type="match status" value="1"/>
</dbReference>
<dbReference type="EMBL" id="VYQF01000002">
    <property type="protein sequence ID" value="KAA9039484.1"/>
    <property type="molecule type" value="Genomic_DNA"/>
</dbReference>
<dbReference type="Proteomes" id="UP000326903">
    <property type="component" value="Unassembled WGS sequence"/>
</dbReference>
<dbReference type="InterPro" id="IPR052557">
    <property type="entry name" value="CAP/Cytokinesis_protein"/>
</dbReference>
<keyword evidence="2" id="KW-0732">Signal</keyword>
<feature type="chain" id="PRO_5023835731" evidence="2">
    <location>
        <begin position="20"/>
        <end position="374"/>
    </location>
</feature>
<evidence type="ECO:0000259" key="3">
    <source>
        <dbReference type="SMART" id="SM00460"/>
    </source>
</evidence>
<dbReference type="InterPro" id="IPR038765">
    <property type="entry name" value="Papain-like_cys_pep_sf"/>
</dbReference>
<dbReference type="PANTHER" id="PTHR46333">
    <property type="entry name" value="CYTOKINESIS PROTEIN 3"/>
    <property type="match status" value="1"/>
</dbReference>
<dbReference type="SMART" id="SM00460">
    <property type="entry name" value="TGc"/>
    <property type="match status" value="1"/>
</dbReference>
<evidence type="ECO:0000313" key="5">
    <source>
        <dbReference type="Proteomes" id="UP000326903"/>
    </source>
</evidence>
<sequence length="374" mass="43332">MKTLAVVLCIICVALRTHAQYENDYAEADRIALNIPASQTNSTADIAAYINKNFDTDNKKVRAIYTWVISHIRYSNDSIHRVILNEDRDQLVTFALRRRKGVCENFAAIFDDICKKCGLRSFAVEGYTKQNSSVDRTSHAWNIVYIDKKWSAYDPTWDAGQSSTFYQPVRTNYFMIAPPVFIQTHMPFDPMFQLLDYPLTYKEFNNGSIRAKNVAKYFNYNDSINKYEKDEPLERYIGATERIQNNGAANNMISTKLSQLRLEIELIYQVKDSVLYNDAIADYNFATNEFNNFIAYRNNQFKPEKTDAQIQLLFDEVRKSIAAARKKLKEVNQSKAKLTLDTGDVEYAINKLDNHMKEQEVFFKNYKAPANNKQ</sequence>
<dbReference type="AlphaFoldDB" id="A0A5J5IH97"/>
<dbReference type="SUPFAM" id="SSF54001">
    <property type="entry name" value="Cysteine proteinases"/>
    <property type="match status" value="1"/>
</dbReference>
<dbReference type="RefSeq" id="WP_150414895.1">
    <property type="nucleotide sequence ID" value="NZ_VYQF01000002.1"/>
</dbReference>
<dbReference type="PANTHER" id="PTHR46333:SF2">
    <property type="entry name" value="CYTOKINESIS PROTEIN 3"/>
    <property type="match status" value="1"/>
</dbReference>
<feature type="coiled-coil region" evidence="1">
    <location>
        <begin position="314"/>
        <end position="341"/>
    </location>
</feature>
<evidence type="ECO:0000313" key="4">
    <source>
        <dbReference type="EMBL" id="KAA9039484.1"/>
    </source>
</evidence>
<dbReference type="InterPro" id="IPR002931">
    <property type="entry name" value="Transglutaminase-like"/>
</dbReference>
<protein>
    <submittedName>
        <fullName evidence="4">Transglutaminase domain-containing protein</fullName>
    </submittedName>
</protein>
<feature type="signal peptide" evidence="2">
    <location>
        <begin position="1"/>
        <end position="19"/>
    </location>
</feature>
<name>A0A5J5IH97_9BACT</name>
<accession>A0A5J5IH97</accession>
<reference evidence="4 5" key="1">
    <citation type="submission" date="2019-09" db="EMBL/GenBank/DDBJ databases">
        <title>Draft genome sequence of Ginsengibacter sp. BR5-29.</title>
        <authorList>
            <person name="Im W.-T."/>
        </authorList>
    </citation>
    <scope>NUCLEOTIDE SEQUENCE [LARGE SCALE GENOMIC DNA]</scope>
    <source>
        <strain evidence="4 5">BR5-29</strain>
    </source>
</reference>
<dbReference type="GO" id="GO:0005737">
    <property type="term" value="C:cytoplasm"/>
    <property type="evidence" value="ECO:0007669"/>
    <property type="project" value="TreeGrafter"/>
</dbReference>
<evidence type="ECO:0000256" key="1">
    <source>
        <dbReference type="SAM" id="Coils"/>
    </source>
</evidence>
<feature type="domain" description="Transglutaminase-like" evidence="3">
    <location>
        <begin position="95"/>
        <end position="157"/>
    </location>
</feature>
<keyword evidence="5" id="KW-1185">Reference proteome</keyword>